<evidence type="ECO:0000259" key="3">
    <source>
        <dbReference type="Pfam" id="PF03372"/>
    </source>
</evidence>
<keyword evidence="1" id="KW-1133">Transmembrane helix</keyword>
<dbReference type="Pfam" id="PF13966">
    <property type="entry name" value="zf-RVT"/>
    <property type="match status" value="1"/>
</dbReference>
<dbReference type="GO" id="GO:0004519">
    <property type="term" value="F:endonuclease activity"/>
    <property type="evidence" value="ECO:0007669"/>
    <property type="project" value="InterPro"/>
</dbReference>
<evidence type="ECO:0000313" key="5">
    <source>
        <dbReference type="EMBL" id="RVX15530.1"/>
    </source>
</evidence>
<dbReference type="Proteomes" id="UP000288805">
    <property type="component" value="Unassembled WGS sequence"/>
</dbReference>
<dbReference type="Gene3D" id="3.60.10.10">
    <property type="entry name" value="Endonuclease/exonuclease/phosphatase"/>
    <property type="match status" value="1"/>
</dbReference>
<dbReference type="GO" id="GO:0006281">
    <property type="term" value="P:DNA repair"/>
    <property type="evidence" value="ECO:0007669"/>
    <property type="project" value="InterPro"/>
</dbReference>
<dbReference type="InterPro" id="IPR036691">
    <property type="entry name" value="Endo/exonu/phosph_ase_sf"/>
</dbReference>
<dbReference type="Pfam" id="PF00078">
    <property type="entry name" value="RVT_1"/>
    <property type="match status" value="1"/>
</dbReference>
<dbReference type="SUPFAM" id="SSF56672">
    <property type="entry name" value="DNA/RNA polymerases"/>
    <property type="match status" value="1"/>
</dbReference>
<dbReference type="InterPro" id="IPR000477">
    <property type="entry name" value="RT_dom"/>
</dbReference>
<dbReference type="CDD" id="cd01650">
    <property type="entry name" value="RT_nLTR_like"/>
    <property type="match status" value="1"/>
</dbReference>
<keyword evidence="1" id="KW-0472">Membrane</keyword>
<organism evidence="5 6">
    <name type="scientific">Vitis vinifera</name>
    <name type="common">Grape</name>
    <dbReference type="NCBI Taxonomy" id="29760"/>
    <lineage>
        <taxon>Eukaryota</taxon>
        <taxon>Viridiplantae</taxon>
        <taxon>Streptophyta</taxon>
        <taxon>Embryophyta</taxon>
        <taxon>Tracheophyta</taxon>
        <taxon>Spermatophyta</taxon>
        <taxon>Magnoliopsida</taxon>
        <taxon>eudicotyledons</taxon>
        <taxon>Gunneridae</taxon>
        <taxon>Pentapetalae</taxon>
        <taxon>rosids</taxon>
        <taxon>Vitales</taxon>
        <taxon>Vitaceae</taxon>
        <taxon>Viteae</taxon>
        <taxon>Vitis</taxon>
    </lineage>
</organism>
<gene>
    <name evidence="5" type="primary">VvCHDp000001_863</name>
    <name evidence="5" type="ORF">CK203_009309</name>
</gene>
<sequence length="1371" mass="157725">MPATVAAKIERLQRDFLWSGVGEGKRDHLVRWDIVCRPKTIGGLGLGNISWRNLALLGKWLWRYPREGSTLWHQVILSIYGSHSNGWDANTVVRWSHRCPWKAIAQVFQEFSLITRYVVGNGDRIRFWEDLWRGDQPLGTQYPILFRVVVDKNISISSVLGPSRPFLWNLNFRRNLSDSEIEDLEGLMRSLDDLYLSPSVPDARLWPLSSSGLFSVKSFFLALSQSSGSSQNFPSKFVWNSQVPFKMKSFVWGQIAFLSNLASIAKQQSFGRAGLMSLAECIASAANDCQTEWCEDAGPNIVQEESASESVSHNDKTVLLDALRFVVECSKQHFNPNYRLRVCERVLEAAASMVCTFNVPLEVLLHFISALPREFTDCGGAEEENQSNSFADKILSWNTRGLGSKKKRRIVRRFLSTQNPDIVMLQETKRETWDRRFVSSVWKGKRVEWAALPACGASGGIVILWDSSKFECTEKVLGSFSVTVKFNSGEEGSFWLTSVYGPINPLWRKDFWLELQDLYGLTFPRWCVGGDFNVIRRISEKLGETRLTFNMRCFDEFIRESGLLDPPLRNAAFTWSNMQADPICKRLDRFLFSSEWDTFFSQSFQEALPRWTSDHSPICLETNPLKWGPTPFRFENMWLIHPEFKEKFRVWWQECTGEGWEGHKFMRKLKFVKSKLKEWNIMTFGDLKERKKLILMDLSRIDLIEQEGNLNPDLVLERTLRRRELEDVLLKEEVQWRQKSRVKWIKEGDCNSKFFHRVATGESWRVEGIDWVPISGESGVWLDRPFTEEEDLMRVFLEFHTNGVINQSTNATFIALVPKKRRLRKVLHETISGSQGAFVEGRHILDAVLIANEVVDEKRRSGEEGIVFKIDFEKAYDHVDWGFLDHVLQRKGFSQKWRSWIRGCLSSSSFAILVNGNAKGWVKASRGLRQGDPLSPFLFTLVADVLNDTIFFSKASLEHLQNLKIILLVFGQVSGLKINLEKSTISGLPLGGNPKTIGFWDPVVERISRRLDASIASKIEKMQRNFLWSGAGEGKKDHLVRWEVVSRPKELGGLGFGKISLRNIALLGKWLWRFPRERSGLWHKVIVSIYGTHPNGWDANMVVRWSHRCPWKAIAQVFQEFSLFVRLVVGNGERIRFGKIFGGILEWSLSSSGLFSVKSFFLALSKVSNPILFLPAKFLWSSKVPSKVKALAWIVAHGKVNTNDKLQLRRPYKSLCPQWCILCKGNGESIDHLFLYCPVTIGLWNKLFKLAGLDWVPPRSFEDMLVIAFKGLGNSLRGKTLWQVACLTLVWIVWQERNNRIFEDKGRSEETLWDLILFYSTLWASCFAAFRGVPLNVLQLNWRDCVGRTSHPSSGFFCFFFLFFLLYLSFY</sequence>
<keyword evidence="1" id="KW-0812">Transmembrane</keyword>
<feature type="domain" description="Endonuclease/exonuclease/phosphatase" evidence="3">
    <location>
        <begin position="395"/>
        <end position="615"/>
    </location>
</feature>
<dbReference type="Pfam" id="PF03372">
    <property type="entry name" value="Exo_endo_phos"/>
    <property type="match status" value="1"/>
</dbReference>
<proteinExistence type="predicted"/>
<name>A0A438K2W1_VITVI</name>
<reference evidence="5 6" key="1">
    <citation type="journal article" date="2018" name="PLoS Genet.">
        <title>Population sequencing reveals clonal diversity and ancestral inbreeding in the grapevine cultivar Chardonnay.</title>
        <authorList>
            <person name="Roach M.J."/>
            <person name="Johnson D.L."/>
            <person name="Bohlmann J."/>
            <person name="van Vuuren H.J."/>
            <person name="Jones S.J."/>
            <person name="Pretorius I.S."/>
            <person name="Schmidt S.A."/>
            <person name="Borneman A.R."/>
        </authorList>
    </citation>
    <scope>NUCLEOTIDE SEQUENCE [LARGE SCALE GENOMIC DNA]</scope>
    <source>
        <strain evidence="6">cv. Chardonnay</strain>
        <tissue evidence="5">Leaf</tissue>
    </source>
</reference>
<comment type="caution">
    <text evidence="5">The sequence shown here is derived from an EMBL/GenBank/DDBJ whole genome shotgun (WGS) entry which is preliminary data.</text>
</comment>
<feature type="transmembrane region" description="Helical" evidence="1">
    <location>
        <begin position="1353"/>
        <end position="1370"/>
    </location>
</feature>
<accession>A0A438K2W1</accession>
<dbReference type="EMBL" id="QGNW01000018">
    <property type="protein sequence ID" value="RVX15530.1"/>
    <property type="molecule type" value="Genomic_DNA"/>
</dbReference>
<dbReference type="InterPro" id="IPR043502">
    <property type="entry name" value="DNA/RNA_pol_sf"/>
</dbReference>
<dbReference type="PROSITE" id="PS00726">
    <property type="entry name" value="AP_NUCLEASE_F1_1"/>
    <property type="match status" value="1"/>
</dbReference>
<protein>
    <submittedName>
        <fullName evidence="5">Putative ribonuclease H protein</fullName>
    </submittedName>
</protein>
<dbReference type="GO" id="GO:0003677">
    <property type="term" value="F:DNA binding"/>
    <property type="evidence" value="ECO:0007669"/>
    <property type="project" value="InterPro"/>
</dbReference>
<evidence type="ECO:0000313" key="6">
    <source>
        <dbReference type="Proteomes" id="UP000288805"/>
    </source>
</evidence>
<feature type="transmembrane region" description="Helical" evidence="1">
    <location>
        <begin position="1315"/>
        <end position="1333"/>
    </location>
</feature>
<evidence type="ECO:0000256" key="1">
    <source>
        <dbReference type="SAM" id="Phobius"/>
    </source>
</evidence>
<feature type="domain" description="Reverse transcriptase zinc-binding" evidence="4">
    <location>
        <begin position="1155"/>
        <end position="1244"/>
    </location>
</feature>
<dbReference type="PANTHER" id="PTHR33116">
    <property type="entry name" value="REVERSE TRANSCRIPTASE ZINC-BINDING DOMAIN-CONTAINING PROTEIN-RELATED-RELATED"/>
    <property type="match status" value="1"/>
</dbReference>
<dbReference type="InterPro" id="IPR020847">
    <property type="entry name" value="AP_endonuclease_F1_BS"/>
</dbReference>
<dbReference type="InterPro" id="IPR005135">
    <property type="entry name" value="Endo/exonuclease/phosphatase"/>
</dbReference>
<dbReference type="PANTHER" id="PTHR33116:SF78">
    <property type="entry name" value="OS12G0587133 PROTEIN"/>
    <property type="match status" value="1"/>
</dbReference>
<feature type="domain" description="Reverse transcriptase" evidence="2">
    <location>
        <begin position="821"/>
        <end position="986"/>
    </location>
</feature>
<dbReference type="SUPFAM" id="SSF56219">
    <property type="entry name" value="DNase I-like"/>
    <property type="match status" value="1"/>
</dbReference>
<evidence type="ECO:0000259" key="4">
    <source>
        <dbReference type="Pfam" id="PF13966"/>
    </source>
</evidence>
<dbReference type="InterPro" id="IPR026960">
    <property type="entry name" value="RVT-Znf"/>
</dbReference>
<evidence type="ECO:0000259" key="2">
    <source>
        <dbReference type="Pfam" id="PF00078"/>
    </source>
</evidence>
<feature type="transmembrane region" description="Helical" evidence="1">
    <location>
        <begin position="1276"/>
        <end position="1294"/>
    </location>
</feature>